<proteinExistence type="predicted"/>
<dbReference type="Proteomes" id="UP000318801">
    <property type="component" value="Unassembled WGS sequence"/>
</dbReference>
<organism evidence="1 2">
    <name type="scientific">Martelella alba</name>
    <dbReference type="NCBI Taxonomy" id="2590451"/>
    <lineage>
        <taxon>Bacteria</taxon>
        <taxon>Pseudomonadati</taxon>
        <taxon>Pseudomonadota</taxon>
        <taxon>Alphaproteobacteria</taxon>
        <taxon>Hyphomicrobiales</taxon>
        <taxon>Aurantimonadaceae</taxon>
        <taxon>Martelella</taxon>
    </lineage>
</organism>
<dbReference type="Gene3D" id="3.40.50.11350">
    <property type="match status" value="1"/>
</dbReference>
<reference evidence="1 2" key="1">
    <citation type="submission" date="2019-06" db="EMBL/GenBank/DDBJ databases">
        <authorList>
            <person name="Li M."/>
        </authorList>
    </citation>
    <scope>NUCLEOTIDE SEQUENCE [LARGE SCALE GENOMIC DNA]</scope>
    <source>
        <strain evidence="1 2">BGMRC2036</strain>
    </source>
</reference>
<keyword evidence="2" id="KW-1185">Reference proteome</keyword>
<evidence type="ECO:0000313" key="2">
    <source>
        <dbReference type="Proteomes" id="UP000318801"/>
    </source>
</evidence>
<gene>
    <name evidence="1" type="ORF">FJU08_19220</name>
</gene>
<sequence>MEIENYLLCRPHGGLNDMLVQIELCRAYAASHARVLVVDMNRSGWKDDFQRYFEPLPGFGPVGRAWSMDMARHLAEINDVVPAEIGGRIRDYQFSQAGTVFLLAGSDIRLSFDFSVKHDARLLVHEQCGGGLESIDFLRHVRFTSEAANAILRRIIPLGADYDAIHVRHTDMKTDYQGFLKRIAPALAGRRVLLCTDSHAVQQEAPGLLAGCAEVLTLGAVPDTGDLGLHYHNEGDVFERNLGSLADLVALACSNSLYFTSVRDGDNTARVSGFSLLAEGLHHQPKMIRALMGAADGELRAIFENLRNAAGRPDLSIRQLLARNLVNFGQLYWNREARKRVRRLHRRIEATVKNN</sequence>
<dbReference type="OrthoDB" id="7855425at2"/>
<accession>A0A506U5L7</accession>
<name>A0A506U5L7_9HYPH</name>
<dbReference type="EMBL" id="VHLG01000015">
    <property type="protein sequence ID" value="TPW27859.1"/>
    <property type="molecule type" value="Genomic_DNA"/>
</dbReference>
<dbReference type="AlphaFoldDB" id="A0A506U5L7"/>
<evidence type="ECO:0000313" key="1">
    <source>
        <dbReference type="EMBL" id="TPW27859.1"/>
    </source>
</evidence>
<protein>
    <submittedName>
        <fullName evidence="1">Uncharacterized protein</fullName>
    </submittedName>
</protein>
<comment type="caution">
    <text evidence="1">The sequence shown here is derived from an EMBL/GenBank/DDBJ whole genome shotgun (WGS) entry which is preliminary data.</text>
</comment>
<dbReference type="RefSeq" id="WP_141150668.1">
    <property type="nucleotide sequence ID" value="NZ_VHLG01000015.1"/>
</dbReference>